<name>A0A2W5TKE1_CERSP</name>
<sequence length="154" mass="16517">MPPLRSQHEVVLSIHAQSLVSGTVALLLVATPVLALDVWSERVERGLPTFSLDVGRGSLRLVCDPDRAFGPTANGTLIVHFEKDRDPSMIVFLTKTGEQTRLPMSGGMVAQSASDPGDWARMVEIIRSGGTFALVSSRDSLTFETAPLPSLACD</sequence>
<dbReference type="Proteomes" id="UP000248975">
    <property type="component" value="Unassembled WGS sequence"/>
</dbReference>
<protein>
    <submittedName>
        <fullName evidence="1">Uncharacterized protein</fullName>
    </submittedName>
</protein>
<accession>A0A2W5TKE1</accession>
<reference evidence="1 2" key="1">
    <citation type="submission" date="2017-08" db="EMBL/GenBank/DDBJ databases">
        <title>Infants hospitalized years apart are colonized by the same room-sourced microbial strains.</title>
        <authorList>
            <person name="Brooks B."/>
            <person name="Olm M.R."/>
            <person name="Firek B.A."/>
            <person name="Baker R."/>
            <person name="Thomas B.C."/>
            <person name="Morowitz M.J."/>
            <person name="Banfield J.F."/>
        </authorList>
    </citation>
    <scope>NUCLEOTIDE SEQUENCE [LARGE SCALE GENOMIC DNA]</scope>
    <source>
        <strain evidence="1">S2_003_000_R2_11</strain>
    </source>
</reference>
<dbReference type="AlphaFoldDB" id="A0A2W5TKE1"/>
<gene>
    <name evidence="1" type="ORF">DI533_17225</name>
</gene>
<dbReference type="EMBL" id="QFQS01000004">
    <property type="protein sequence ID" value="PZQ96177.1"/>
    <property type="molecule type" value="Genomic_DNA"/>
</dbReference>
<evidence type="ECO:0000313" key="2">
    <source>
        <dbReference type="Proteomes" id="UP000248975"/>
    </source>
</evidence>
<comment type="caution">
    <text evidence="1">The sequence shown here is derived from an EMBL/GenBank/DDBJ whole genome shotgun (WGS) entry which is preliminary data.</text>
</comment>
<proteinExistence type="predicted"/>
<evidence type="ECO:0000313" key="1">
    <source>
        <dbReference type="EMBL" id="PZQ96177.1"/>
    </source>
</evidence>
<organism evidence="1 2">
    <name type="scientific">Cereibacter sphaeroides</name>
    <name type="common">Rhodobacter sphaeroides</name>
    <dbReference type="NCBI Taxonomy" id="1063"/>
    <lineage>
        <taxon>Bacteria</taxon>
        <taxon>Pseudomonadati</taxon>
        <taxon>Pseudomonadota</taxon>
        <taxon>Alphaproteobacteria</taxon>
        <taxon>Rhodobacterales</taxon>
        <taxon>Paracoccaceae</taxon>
        <taxon>Cereibacter</taxon>
    </lineage>
</organism>